<feature type="transmembrane region" description="Helical" evidence="2">
    <location>
        <begin position="195"/>
        <end position="220"/>
    </location>
</feature>
<feature type="compositionally biased region" description="Pro residues" evidence="1">
    <location>
        <begin position="7"/>
        <end position="22"/>
    </location>
</feature>
<accession>A0ABX1GXI8</accession>
<feature type="transmembrane region" description="Helical" evidence="2">
    <location>
        <begin position="1325"/>
        <end position="1354"/>
    </location>
</feature>
<dbReference type="InterPro" id="IPR021798">
    <property type="entry name" value="AftD_N"/>
</dbReference>
<gene>
    <name evidence="5" type="ORF">HFV08_06090</name>
</gene>
<dbReference type="Pfam" id="PF11847">
    <property type="entry name" value="GT-C_AftD"/>
    <property type="match status" value="1"/>
</dbReference>
<feature type="compositionally biased region" description="Gly residues" evidence="1">
    <location>
        <begin position="1419"/>
        <end position="1439"/>
    </location>
</feature>
<keyword evidence="2" id="KW-1133">Transmembrane helix</keyword>
<feature type="compositionally biased region" description="Gly residues" evidence="1">
    <location>
        <begin position="1520"/>
        <end position="1535"/>
    </location>
</feature>
<evidence type="ECO:0000259" key="4">
    <source>
        <dbReference type="Pfam" id="PF24607"/>
    </source>
</evidence>
<feature type="transmembrane region" description="Helical" evidence="2">
    <location>
        <begin position="376"/>
        <end position="399"/>
    </location>
</feature>
<evidence type="ECO:0000256" key="1">
    <source>
        <dbReference type="SAM" id="MobiDB-lite"/>
    </source>
</evidence>
<name>A0ABX1GXI8_9ACTN</name>
<feature type="compositionally biased region" description="Low complexity" evidence="1">
    <location>
        <begin position="1279"/>
        <end position="1291"/>
    </location>
</feature>
<evidence type="ECO:0000259" key="3">
    <source>
        <dbReference type="Pfam" id="PF11847"/>
    </source>
</evidence>
<feature type="region of interest" description="Disordered" evidence="1">
    <location>
        <begin position="1"/>
        <end position="22"/>
    </location>
</feature>
<feature type="transmembrane region" description="Helical" evidence="2">
    <location>
        <begin position="114"/>
        <end position="131"/>
    </location>
</feature>
<feature type="transmembrane region" description="Helical" evidence="2">
    <location>
        <begin position="232"/>
        <end position="255"/>
    </location>
</feature>
<organism evidence="5 6">
    <name type="scientific">Streptomyces physcomitrii</name>
    <dbReference type="NCBI Taxonomy" id="2724184"/>
    <lineage>
        <taxon>Bacteria</taxon>
        <taxon>Bacillati</taxon>
        <taxon>Actinomycetota</taxon>
        <taxon>Actinomycetes</taxon>
        <taxon>Kitasatosporales</taxon>
        <taxon>Streptomycetaceae</taxon>
        <taxon>Streptomyces</taxon>
    </lineage>
</organism>
<sequence length="1535" mass="159761">MTSTVQTPPPATAAPEPPAPDLGPEPRSRRWLFGFWALALAAFLAVSPGRQTFDTKLGVTTDPWQFLADLGDLWHERAGFGGILDQYVGYVFPMLPFHGLARLLHLPVWLAERLWLSLIVTAAFWGALRLAERLGTGSPRSRLLGAAVFALWPVFTIVVGSTSAAALPGAVLPWVLLPLTDTRRTARAAALRSALVIPCMGGVNAAATLACLLPVGLYLLSRPAGPRRRALLAWWIPGVLLATLWWVVPLLLLGIHGENFLPYVETSATTTGTMSATETLRGAGNWVAYLHFGESWLPAGWTVVSAWLTVLCSALAAALGLAGLARRDLPERRWLVLTVLSVALLTLAGYGGALGAPFHGEVRDLLNGALVPFRNIYKFQAGLALALALGLTHLVASAPARALRRPGRRRLLPLAAGLLVLPGLALPYVNGSILQPGSFQALPAYWRTTADWLQDNSADSRALVVPATAHGIHTWGTTIDQPLDVLADSPWAQRDYVPFGTPGNRRALDAVEQALLTGSHVPGLRDYLHRAGLHYVVVRNDLDPDQIGHVPTTTVKRTLEESGYRRVTGFGPITTGGRIAADTPLQIEGLYPRQRAVEIYAPEDTPKPGRAALKPVAATAAVSGGPESLLPLSADPGMRGRPAVLTGDAHPGTGKPEVQAVGDGLRRADTRFGLVNSNTSYTYTPTEKNSPEAVQDPGRGPHQILPVTGRAHQTTAEIRGAESVTASSSGNWLFHLPQYDPVHAFDGNPDTAWAEGSAASPEGEWLRADFAGSTEVPAAFPVTPLPQEGTRSAPTRIRVETEQGAATSELRPDGSTQEVAARPGASRWIKITILAAESAHRGLTGAGFSEIALPGVQISRVLKLPTDALGSTADTEVVSLHRSADPGGLSPAGSESALGRTFTTGEGGTRTVRAQAVPVPGEALDELLYAVAPDQRRRLVATADSTSRIGSVSPRNLTDGDLTTAWIAGDRPVIHLRWPGKKAVGEIVLPAAGGLSTRPEKVEISSPDGATVAGVDENGVARFAPITTDRLDLTITATAPLTVHNPVADDDLQLPVGLTEVYVPALEEYRTPQPKASRTFSLPCGQGPPLAVDGTLHATAAKGTVRDLTERRPVEVTLCQKGKANPRLPLDAGTHLVQAGGAGPLALADITLTRGNSPAPEGDPRTVRVQDATGDDRSLTVGAGEASYLTTFENANDGWKATLDGKELTPLRLDGWQQAWLIPAGAGGTVHLGYEPATWYRAGLIGGAAGLVLLAGLALWRRNAVDPGAEDGSSVVGTGRARSGARSSASGKRTPISHKGSSTAGTGTSGPDMASWAPWVPAPGLLLGTVALALVAVVIAGPLALLLLPLLLLAWWRPGLLAPVALAAMAAAGVLAALDAGEAPGADQGAFSPAAQVLALTALFAALVGANRSRESAYGGTGAGPEAGSGARTGPGGDPAGEEEPEAARTRPLPTTPPLPRRGSRRRAHPGRTGGKAPRPAPDAQTSGPTLSARGPSPAPASSGEEPGPNSRPDADGKGNGKGKGSSNGSGGEGR</sequence>
<feature type="transmembrane region" description="Helical" evidence="2">
    <location>
        <begin position="411"/>
        <end position="429"/>
    </location>
</feature>
<proteinExistence type="predicted"/>
<dbReference type="EMBL" id="JAAWWP010000003">
    <property type="protein sequence ID" value="NKI40821.1"/>
    <property type="molecule type" value="Genomic_DNA"/>
</dbReference>
<keyword evidence="2" id="KW-0812">Transmembrane</keyword>
<feature type="region of interest" description="Disordered" evidence="1">
    <location>
        <begin position="1267"/>
        <end position="1310"/>
    </location>
</feature>
<feature type="transmembrane region" description="Helical" evidence="2">
    <location>
        <begin position="299"/>
        <end position="322"/>
    </location>
</feature>
<feature type="region of interest" description="Disordered" evidence="1">
    <location>
        <begin position="1415"/>
        <end position="1535"/>
    </location>
</feature>
<dbReference type="RefSeq" id="WP_168536635.1">
    <property type="nucleotide sequence ID" value="NZ_JAAWWP010000003.1"/>
</dbReference>
<feature type="transmembrane region" description="Helical" evidence="2">
    <location>
        <begin position="1360"/>
        <end position="1378"/>
    </location>
</feature>
<dbReference type="SUPFAM" id="SSF49785">
    <property type="entry name" value="Galactose-binding domain-like"/>
    <property type="match status" value="1"/>
</dbReference>
<evidence type="ECO:0000256" key="2">
    <source>
        <dbReference type="SAM" id="Phobius"/>
    </source>
</evidence>
<dbReference type="Gene3D" id="2.60.120.260">
    <property type="entry name" value="Galactose-binding domain-like"/>
    <property type="match status" value="2"/>
</dbReference>
<keyword evidence="2" id="KW-0472">Membrane</keyword>
<evidence type="ECO:0000313" key="6">
    <source>
        <dbReference type="Proteomes" id="UP000772196"/>
    </source>
</evidence>
<keyword evidence="6" id="KW-1185">Reference proteome</keyword>
<dbReference type="Proteomes" id="UP000772196">
    <property type="component" value="Unassembled WGS sequence"/>
</dbReference>
<feature type="compositionally biased region" description="Low complexity" evidence="1">
    <location>
        <begin position="1300"/>
        <end position="1310"/>
    </location>
</feature>
<dbReference type="Pfam" id="PF24607">
    <property type="entry name" value="CBM_AftD"/>
    <property type="match status" value="1"/>
</dbReference>
<feature type="compositionally biased region" description="Low complexity" evidence="1">
    <location>
        <begin position="1500"/>
        <end position="1509"/>
    </location>
</feature>
<feature type="region of interest" description="Disordered" evidence="1">
    <location>
        <begin position="882"/>
        <end position="906"/>
    </location>
</feature>
<feature type="transmembrane region" description="Helical" evidence="2">
    <location>
        <begin position="1390"/>
        <end position="1410"/>
    </location>
</feature>
<feature type="compositionally biased region" description="Polar residues" evidence="1">
    <location>
        <begin position="676"/>
        <end position="688"/>
    </location>
</feature>
<feature type="transmembrane region" description="Helical" evidence="2">
    <location>
        <begin position="31"/>
        <end position="47"/>
    </location>
</feature>
<comment type="caution">
    <text evidence="5">The sequence shown here is derived from an EMBL/GenBank/DDBJ whole genome shotgun (WGS) entry which is preliminary data.</text>
</comment>
<evidence type="ECO:0000313" key="5">
    <source>
        <dbReference type="EMBL" id="NKI40821.1"/>
    </source>
</evidence>
<protein>
    <submittedName>
        <fullName evidence="5">DUF3367 domain-containing protein</fullName>
    </submittedName>
</protein>
<feature type="transmembrane region" description="Helical" evidence="2">
    <location>
        <begin position="143"/>
        <end position="175"/>
    </location>
</feature>
<feature type="domain" description="Alpha-(1-&gt;3)-arabinofuranosyltransferase N-terminal GT-C" evidence="3">
    <location>
        <begin position="39"/>
        <end position="691"/>
    </location>
</feature>
<feature type="transmembrane region" description="Helical" evidence="2">
    <location>
        <begin position="334"/>
        <end position="356"/>
    </location>
</feature>
<reference evidence="5 6" key="1">
    <citation type="submission" date="2020-04" db="EMBL/GenBank/DDBJ databases">
        <title>Phylogenetic Diversity and Antibacterial Activity against Ralstonia solanacearum of Endophytic Actinomycete Isolated from Moss.</title>
        <authorList>
            <person name="Zhuang X."/>
        </authorList>
    </citation>
    <scope>NUCLEOTIDE SEQUENCE [LARGE SCALE GENOMIC DNA]</scope>
    <source>
        <strain evidence="5 6">LD120</strain>
    </source>
</reference>
<feature type="domain" description="Arabinofuranosyltransferase D third carbohydrate binding module" evidence="4">
    <location>
        <begin position="939"/>
        <end position="1064"/>
    </location>
</feature>
<dbReference type="InterPro" id="IPR008979">
    <property type="entry name" value="Galactose-bd-like_sf"/>
</dbReference>
<dbReference type="InterPro" id="IPR056997">
    <property type="entry name" value="CBM_AftD"/>
</dbReference>
<feature type="region of interest" description="Disordered" evidence="1">
    <location>
        <begin position="676"/>
        <end position="700"/>
    </location>
</feature>